<dbReference type="RefSeq" id="WP_012161960.1">
    <property type="nucleotide sequence ID" value="NC_009925.1"/>
</dbReference>
<reference evidence="3 4" key="1">
    <citation type="journal article" date="2008" name="Proc. Natl. Acad. Sci. U.S.A.">
        <title>Niche adaptation and genome expansion in the chlorophyll d-producing cyanobacterium Acaryochloris marina.</title>
        <authorList>
            <person name="Swingley W.D."/>
            <person name="Chen M."/>
            <person name="Cheung P.C."/>
            <person name="Conrad A.L."/>
            <person name="Dejesa L.C."/>
            <person name="Hao J."/>
            <person name="Honchak B.M."/>
            <person name="Karbach L.E."/>
            <person name="Kurdoglu A."/>
            <person name="Lahiri S."/>
            <person name="Mastrian S.D."/>
            <person name="Miyashita H."/>
            <person name="Page L."/>
            <person name="Ramakrishna P."/>
            <person name="Satoh S."/>
            <person name="Sattley W.M."/>
            <person name="Shimada Y."/>
            <person name="Taylor H.L."/>
            <person name="Tomo T."/>
            <person name="Tsuchiya T."/>
            <person name="Wang Z.T."/>
            <person name="Raymond J."/>
            <person name="Mimuro M."/>
            <person name="Blankenship R.E."/>
            <person name="Touchman J.W."/>
        </authorList>
    </citation>
    <scope>NUCLEOTIDE SEQUENCE [LARGE SCALE GENOMIC DNA]</scope>
    <source>
        <strain evidence="4">MBIC 11017</strain>
    </source>
</reference>
<evidence type="ECO:0000256" key="1">
    <source>
        <dbReference type="SAM" id="Coils"/>
    </source>
</evidence>
<keyword evidence="4" id="KW-1185">Reference proteome</keyword>
<dbReference type="Gene3D" id="3.30.70.60">
    <property type="match status" value="1"/>
</dbReference>
<dbReference type="HOGENOM" id="CLU_086007_1_0_3"/>
<keyword evidence="1" id="KW-0175">Coiled coil</keyword>
<dbReference type="STRING" id="329726.AM1_1397"/>
<accession>B0C6K7</accession>
<keyword evidence="2" id="KW-1133">Transmembrane helix</keyword>
<organism evidence="3 4">
    <name type="scientific">Acaryochloris marina (strain MBIC 11017)</name>
    <dbReference type="NCBI Taxonomy" id="329726"/>
    <lineage>
        <taxon>Bacteria</taxon>
        <taxon>Bacillati</taxon>
        <taxon>Cyanobacteriota</taxon>
        <taxon>Cyanophyceae</taxon>
        <taxon>Acaryochloridales</taxon>
        <taxon>Acaryochloridaceae</taxon>
        <taxon>Acaryochloris</taxon>
    </lineage>
</organism>
<dbReference type="AlphaFoldDB" id="B0C6K7"/>
<evidence type="ECO:0000313" key="3">
    <source>
        <dbReference type="EMBL" id="ABW26428.1"/>
    </source>
</evidence>
<gene>
    <name evidence="3" type="primary">pilO</name>
    <name evidence="3" type="ordered locus">AM1_1397</name>
</gene>
<dbReference type="KEGG" id="amr:AM1_1397"/>
<dbReference type="EMBL" id="CP000828">
    <property type="protein sequence ID" value="ABW26428.1"/>
    <property type="molecule type" value="Genomic_DNA"/>
</dbReference>
<dbReference type="Proteomes" id="UP000000268">
    <property type="component" value="Chromosome"/>
</dbReference>
<protein>
    <submittedName>
        <fullName evidence="3">Type IV pilus assembly protein PilO, putative</fullName>
    </submittedName>
</protein>
<sequence length="239" mass="26071">MTATGGFAREDELLGPSYPTLFGITFTPTVSGILAAVVGVGLAAYVGTQLVSPKYAEYQELQESVTQKTNDLEQKEATTQRVDEIIERLNRAKRENKEVRTLFSDQQALDTLLLDLNRVIVSSNAELQTFKPDYGKSGIVTDSSLGASLNSKIKRQVTSVSFQGTFNQTLQIMQAIDRLQTVLVVRDLSMELQKPTEFGPRNLVKSTFNLHAYVPLSAEEAAVAAQAAAAKAKPEAKTN</sequence>
<evidence type="ECO:0000313" key="4">
    <source>
        <dbReference type="Proteomes" id="UP000000268"/>
    </source>
</evidence>
<dbReference type="eggNOG" id="COG3167">
    <property type="taxonomic scope" value="Bacteria"/>
</dbReference>
<proteinExistence type="predicted"/>
<evidence type="ECO:0000256" key="2">
    <source>
        <dbReference type="SAM" id="Phobius"/>
    </source>
</evidence>
<keyword evidence="2" id="KW-0472">Membrane</keyword>
<keyword evidence="2" id="KW-0812">Transmembrane</keyword>
<dbReference type="InterPro" id="IPR014717">
    <property type="entry name" value="Transl_elong_EF1B/ribsomal_bS6"/>
</dbReference>
<feature type="transmembrane region" description="Helical" evidence="2">
    <location>
        <begin position="20"/>
        <end position="46"/>
    </location>
</feature>
<feature type="coiled-coil region" evidence="1">
    <location>
        <begin position="55"/>
        <end position="102"/>
    </location>
</feature>
<name>B0C6K7_ACAM1</name>
<dbReference type="OrthoDB" id="483469at2"/>